<accession>A0A7L7YQK6</accession>
<proteinExistence type="predicted"/>
<gene>
    <name evidence="2" type="primary">ORF2</name>
</gene>
<reference evidence="2" key="1">
    <citation type="submission" date="2020-07" db="EMBL/GenBank/DDBJ databases">
        <title>Diversity of sea star-associated densoviruses and transcribed endogenized viral elements of densovirus origin.</title>
        <authorList>
            <person name="Jackson E.W."/>
            <person name="Hewson I."/>
        </authorList>
    </citation>
    <scope>NUCLEOTIDE SEQUENCE</scope>
</reference>
<evidence type="ECO:0000313" key="2">
    <source>
        <dbReference type="EMBL" id="QOD39564.1"/>
    </source>
</evidence>
<dbReference type="EMBL" id="MT733040">
    <property type="protein sequence ID" value="QOD39564.1"/>
    <property type="molecule type" value="Genomic_DNA"/>
</dbReference>
<organism evidence="2">
    <name type="scientific">uncultured densovirus</name>
    <dbReference type="NCBI Taxonomy" id="748192"/>
    <lineage>
        <taxon>Viruses</taxon>
        <taxon>Monodnaviria</taxon>
        <taxon>Shotokuvirae</taxon>
        <taxon>Cossaviricota</taxon>
        <taxon>Quintoviricetes</taxon>
        <taxon>Piccovirales</taxon>
        <taxon>Parvoviridae</taxon>
        <taxon>Densovirinae</taxon>
        <taxon>environmental samples</taxon>
    </lineage>
</organism>
<sequence length="241" mass="25646">MAESILRRRFKYIPSEEEVLELLEHSDIPPVKIDPFTKYLRVQSRQGWPSYRGSVPVEIEAPEEIPLDEIEVNTAADTVIDIGESTPLLGAGGAVSGTAGTASGVGSGVIAAVGGLVGSAIVGGIVGGIVSSSSDDSEDKHSLNLPDHHFIGPGNDENDPNLPVDLDDQIAKVHDKEYSKVETQEDVFDADDRAIHDFSSDAIDNKNPHSVLGAIGLKVKTELEKQFGVQYPPNLPSISGE</sequence>
<feature type="compositionally biased region" description="Basic and acidic residues" evidence="1">
    <location>
        <begin position="138"/>
        <end position="150"/>
    </location>
</feature>
<evidence type="ECO:0000256" key="1">
    <source>
        <dbReference type="SAM" id="MobiDB-lite"/>
    </source>
</evidence>
<name>A0A7L7YQK6_9VIRU</name>
<protein>
    <submittedName>
        <fullName evidence="2">ORF1</fullName>
    </submittedName>
</protein>
<feature type="region of interest" description="Disordered" evidence="1">
    <location>
        <begin position="133"/>
        <end position="158"/>
    </location>
</feature>